<feature type="binding site" evidence="6">
    <location>
        <begin position="130"/>
        <end position="137"/>
    </location>
    <ligand>
        <name>ATP</name>
        <dbReference type="ChEBI" id="CHEBI:30616"/>
    </ligand>
</feature>
<dbReference type="Proteomes" id="UP000701853">
    <property type="component" value="Chromosome 11"/>
</dbReference>
<dbReference type="GO" id="GO:0007018">
    <property type="term" value="P:microtubule-based movement"/>
    <property type="evidence" value="ECO:0007669"/>
    <property type="project" value="InterPro"/>
</dbReference>
<dbReference type="GO" id="GO:0000226">
    <property type="term" value="P:microtubule cytoskeleton organization"/>
    <property type="evidence" value="ECO:0007669"/>
    <property type="project" value="UniProtKB-ARBA"/>
</dbReference>
<feature type="coiled-coil region" evidence="7">
    <location>
        <begin position="659"/>
        <end position="766"/>
    </location>
</feature>
<dbReference type="GO" id="GO:0033044">
    <property type="term" value="P:regulation of chromosome organization"/>
    <property type="evidence" value="ECO:0007669"/>
    <property type="project" value="UniProtKB-ARBA"/>
</dbReference>
<feature type="coiled-coil region" evidence="7">
    <location>
        <begin position="888"/>
        <end position="943"/>
    </location>
</feature>
<evidence type="ECO:0000259" key="8">
    <source>
        <dbReference type="PROSITE" id="PS50067"/>
    </source>
</evidence>
<evidence type="ECO:0000256" key="2">
    <source>
        <dbReference type="ARBA" id="ARBA00022741"/>
    </source>
</evidence>
<feature type="domain" description="Kinesin motor" evidence="8">
    <location>
        <begin position="3"/>
        <end position="380"/>
    </location>
</feature>
<dbReference type="EMBL" id="JAHUZN010000011">
    <property type="protein sequence ID" value="KAG8479718.1"/>
    <property type="molecule type" value="Genomic_DNA"/>
</dbReference>
<dbReference type="InterPro" id="IPR027417">
    <property type="entry name" value="P-loop_NTPase"/>
</dbReference>
<evidence type="ECO:0000256" key="7">
    <source>
        <dbReference type="SAM" id="Coils"/>
    </source>
</evidence>
<feature type="coiled-coil region" evidence="7">
    <location>
        <begin position="1081"/>
        <end position="1318"/>
    </location>
</feature>
<dbReference type="PANTHER" id="PTHR47968">
    <property type="entry name" value="CENTROMERE PROTEIN E"/>
    <property type="match status" value="1"/>
</dbReference>
<dbReference type="GO" id="GO:0140694">
    <property type="term" value="P:membraneless organelle assembly"/>
    <property type="evidence" value="ECO:0007669"/>
    <property type="project" value="UniProtKB-ARBA"/>
</dbReference>
<protein>
    <recommendedName>
        <fullName evidence="8">Kinesin motor domain-containing protein</fullName>
    </recommendedName>
</protein>
<feature type="coiled-coil region" evidence="7">
    <location>
        <begin position="386"/>
        <end position="461"/>
    </location>
</feature>
<dbReference type="InterPro" id="IPR001752">
    <property type="entry name" value="Kinesin_motor_dom"/>
</dbReference>
<dbReference type="GO" id="GO:1901987">
    <property type="term" value="P:regulation of cell cycle phase transition"/>
    <property type="evidence" value="ECO:0007669"/>
    <property type="project" value="UniProtKB-ARBA"/>
</dbReference>
<dbReference type="SMART" id="SM00129">
    <property type="entry name" value="KISc"/>
    <property type="match status" value="1"/>
</dbReference>
<keyword evidence="3 6" id="KW-0067">ATP-binding</keyword>
<dbReference type="GO" id="GO:0000278">
    <property type="term" value="P:mitotic cell cycle"/>
    <property type="evidence" value="ECO:0007669"/>
    <property type="project" value="UniProtKB-ARBA"/>
</dbReference>
<dbReference type="GO" id="GO:0008017">
    <property type="term" value="F:microtubule binding"/>
    <property type="evidence" value="ECO:0007669"/>
    <property type="project" value="InterPro"/>
</dbReference>
<dbReference type="GO" id="GO:0008608">
    <property type="term" value="P:attachment of spindle microtubules to kinetochore"/>
    <property type="evidence" value="ECO:0007669"/>
    <property type="project" value="UniProtKB-ARBA"/>
</dbReference>
<comment type="similarity">
    <text evidence="1">Belongs to the TRAFAC class myosin-kinesin ATPase superfamily. Kinesin family. KIN-7 subfamily.</text>
</comment>
<accession>A0A8J5Y1V7</accession>
<dbReference type="PRINTS" id="PR00380">
    <property type="entry name" value="KINESINHEAVY"/>
</dbReference>
<keyword evidence="5 6" id="KW-0505">Motor protein</keyword>
<dbReference type="Gene3D" id="3.40.850.10">
    <property type="entry name" value="Kinesin motor domain"/>
    <property type="match status" value="1"/>
</dbReference>
<dbReference type="PROSITE" id="PS00411">
    <property type="entry name" value="KINESIN_MOTOR_1"/>
    <property type="match status" value="1"/>
</dbReference>
<dbReference type="GO" id="GO:0003777">
    <property type="term" value="F:microtubule motor activity"/>
    <property type="evidence" value="ECO:0007669"/>
    <property type="project" value="InterPro"/>
</dbReference>
<evidence type="ECO:0000313" key="9">
    <source>
        <dbReference type="EMBL" id="KAG8479718.1"/>
    </source>
</evidence>
<name>A0A8J5Y1V7_9ROSI</name>
<dbReference type="GO" id="GO:0000779">
    <property type="term" value="C:condensed chromosome, centromeric region"/>
    <property type="evidence" value="ECO:0007669"/>
    <property type="project" value="UniProtKB-ARBA"/>
</dbReference>
<dbReference type="OrthoDB" id="3176171at2759"/>
<dbReference type="GO" id="GO:0043515">
    <property type="term" value="F:kinetochore binding"/>
    <property type="evidence" value="ECO:0007669"/>
    <property type="project" value="UniProtKB-ARBA"/>
</dbReference>
<evidence type="ECO:0000256" key="3">
    <source>
        <dbReference type="ARBA" id="ARBA00022840"/>
    </source>
</evidence>
<gene>
    <name evidence="9" type="ORF">CXB51_029585</name>
</gene>
<dbReference type="InterPro" id="IPR036961">
    <property type="entry name" value="Kinesin_motor_dom_sf"/>
</dbReference>
<evidence type="ECO:0000256" key="4">
    <source>
        <dbReference type="ARBA" id="ARBA00023054"/>
    </source>
</evidence>
<dbReference type="InterPro" id="IPR019821">
    <property type="entry name" value="Kinesin_motor_CS"/>
</dbReference>
<dbReference type="PROSITE" id="PS50067">
    <property type="entry name" value="KINESIN_MOTOR_2"/>
    <property type="match status" value="1"/>
</dbReference>
<proteinExistence type="inferred from homology"/>
<dbReference type="GO" id="GO:0042327">
    <property type="term" value="P:positive regulation of phosphorylation"/>
    <property type="evidence" value="ECO:0007669"/>
    <property type="project" value="UniProtKB-ARBA"/>
</dbReference>
<comment type="caution">
    <text evidence="9">The sequence shown here is derived from an EMBL/GenBank/DDBJ whole genome shotgun (WGS) entry which is preliminary data.</text>
</comment>
<dbReference type="Pfam" id="PF00225">
    <property type="entry name" value="Kinesin"/>
    <property type="match status" value="1"/>
</dbReference>
<keyword evidence="10" id="KW-1185">Reference proteome</keyword>
<evidence type="ECO:0000256" key="6">
    <source>
        <dbReference type="PROSITE-ProRule" id="PRU00283"/>
    </source>
</evidence>
<evidence type="ECO:0000256" key="5">
    <source>
        <dbReference type="ARBA" id="ARBA00023175"/>
    </source>
</evidence>
<sequence>MERIHVTVRSRPLSSEDAKTSPWRISANSIFIPNHSTKFEFDRIFGEDCKTGEVYEARTKEIVAAAVRGFNGTKLDLPVGLGTGWYTDPKQGKKLSPNSVLERVLVVVVLSHVVYGYRLTICSGTVFAYGQTNSGKTHTMRGSAAEPGVIPRAVHDLFDIIQQDVDREFLLRMSYMEIYNEEINDLLAPEHRKLQIHESIERGIYVAGLREEIVASPQQVLDLMEFGESHRHIGETNMNLHSSRSHTIFRMIIESRDRTEDGGGDSVSSCDAVRVSVLNLVDLAGSERAAKTGAEGVRLKEGSHINKSLMTLGTVIKKLSEGAESQGGHVPYRDSKLTRILQPALGGNANTAIICNITLAQIHADETKSSLQFASRALRVTNCARVNEILTDAALLKRQKKEIEELRAKLQGSRSEHLEEEILNLRNTLLQSEVERERIALELEEEKKAQVERERVLQEQAKKIKNLSSMVLYSSRDESRDQVKKEKRRDTWCPGNLAREALKEACSSVQSNSSALKPTESKRYMGPLLAFEELVNENETEDDYPCKQDEDCKASVLEDCTLPDPCALLHVTNRRKGQPRKKSSFVEDSELMELQTEYEDLLLKYETQRTMSDIQIDCLMRKLVEAESLHNMKHSESSDHSAFHANKTNYADKNIGLRESEAILVIKQLQEKIEILETEKSSSQENLNCLVELATEQNISAREKFDELCKELLNAREETRVAREELAYNESGGRKNGDCDFVIELSKEVEDLISEAQESKEVAQKLSSLVDEAFQSFSATIKEFLDFKDMMCQSSEQQKIIITNTKELQNRTHQRTLKLENDKLLLHNQSIDLQKQVQELREKAKNHEASLTELFEKHDMEKLEYLSHIQSLEKEISYLSSGSMARENQSLSKDLEKTKLKLKDTESKLKNIIQEKTKLEGEKAIAEREIKRLLGQKTLLERDINKRESLAGRRRDSVFDRNAKVFDPKKAKAEQIMQEDYKKLEVLAFEMETTIASLEEELAAAHRDREEAISRSEDLALEFEVLTEKLDISSSEINALQEELSSLVSFVCFPQYIPLKLSLEQSNSSQQGMEASIKSLLAEKEELAMQLTNSLLEMEEEKAIQCAREKASIEAIEEKRKLYNSEITSLSEKLSVVTEELELCRKECNDLRERLTDCDERAELEKKCSIEKSLEIDQLKSDIENIYAESKQTQQTLKSNVEKLSLELQHAQEELSIIKRERDNLSAKIEQLVSEPQLSDELQILQNQLLDISTERDELKTHIEELTSKLSCLEKENLKNDSNEVNLKDQLLYISTERDKLKTQIEELSSRLSCVEAENLKNDSNDMLVEAKVRVEELASRLSCMEVKMHNDHVNNGKEMAKLRMRLRGTQAQLDAFRYRYKKAMDESDIMNRNFEEASTNLKERLASKAIEVLNLKKQLASAASSQ</sequence>
<dbReference type="PANTHER" id="PTHR47968:SF75">
    <property type="entry name" value="CENTROMERE-ASSOCIATED PROTEIN E"/>
    <property type="match status" value="1"/>
</dbReference>
<keyword evidence="4 7" id="KW-0175">Coiled coil</keyword>
<reference evidence="9 10" key="1">
    <citation type="journal article" date="2021" name="bioRxiv">
        <title>The Gossypium anomalum genome as a resource for cotton improvement and evolutionary analysis of hybrid incompatibility.</title>
        <authorList>
            <person name="Grover C.E."/>
            <person name="Yuan D."/>
            <person name="Arick M.A."/>
            <person name="Miller E.R."/>
            <person name="Hu G."/>
            <person name="Peterson D.G."/>
            <person name="Wendel J.F."/>
            <person name="Udall J.A."/>
        </authorList>
    </citation>
    <scope>NUCLEOTIDE SEQUENCE [LARGE SCALE GENOMIC DNA]</scope>
    <source>
        <strain evidence="9">JFW-Udall</strain>
        <tissue evidence="9">Leaf</tissue>
    </source>
</reference>
<evidence type="ECO:0000256" key="1">
    <source>
        <dbReference type="ARBA" id="ARBA00007310"/>
    </source>
</evidence>
<dbReference type="SUPFAM" id="SSF52540">
    <property type="entry name" value="P-loop containing nucleoside triphosphate hydrolases"/>
    <property type="match status" value="2"/>
</dbReference>
<dbReference type="FunFam" id="3.40.850.10:FF:000026">
    <property type="entry name" value="Centromere-associated protein E"/>
    <property type="match status" value="1"/>
</dbReference>
<feature type="coiled-coil region" evidence="7">
    <location>
        <begin position="830"/>
        <end position="857"/>
    </location>
</feature>
<dbReference type="CDD" id="cd01374">
    <property type="entry name" value="KISc_CENP_E"/>
    <property type="match status" value="1"/>
</dbReference>
<feature type="coiled-coil region" evidence="7">
    <location>
        <begin position="981"/>
        <end position="1043"/>
    </location>
</feature>
<evidence type="ECO:0000313" key="10">
    <source>
        <dbReference type="Proteomes" id="UP000701853"/>
    </source>
</evidence>
<keyword evidence="2 6" id="KW-0547">Nucleotide-binding</keyword>
<organism evidence="9 10">
    <name type="scientific">Gossypium anomalum</name>
    <dbReference type="NCBI Taxonomy" id="47600"/>
    <lineage>
        <taxon>Eukaryota</taxon>
        <taxon>Viridiplantae</taxon>
        <taxon>Streptophyta</taxon>
        <taxon>Embryophyta</taxon>
        <taxon>Tracheophyta</taxon>
        <taxon>Spermatophyta</taxon>
        <taxon>Magnoliopsida</taxon>
        <taxon>eudicotyledons</taxon>
        <taxon>Gunneridae</taxon>
        <taxon>Pentapetalae</taxon>
        <taxon>rosids</taxon>
        <taxon>malvids</taxon>
        <taxon>Malvales</taxon>
        <taxon>Malvaceae</taxon>
        <taxon>Malvoideae</taxon>
        <taxon>Gossypium</taxon>
    </lineage>
</organism>
<dbReference type="InterPro" id="IPR027640">
    <property type="entry name" value="Kinesin-like_fam"/>
</dbReference>
<dbReference type="GO" id="GO:0005524">
    <property type="term" value="F:ATP binding"/>
    <property type="evidence" value="ECO:0007669"/>
    <property type="project" value="UniProtKB-UniRule"/>
</dbReference>